<reference evidence="3" key="1">
    <citation type="journal article" date="2019" name="Int. J. Syst. Evol. Microbiol.">
        <title>The Global Catalogue of Microorganisms (GCM) 10K type strain sequencing project: providing services to taxonomists for standard genome sequencing and annotation.</title>
        <authorList>
            <consortium name="The Broad Institute Genomics Platform"/>
            <consortium name="The Broad Institute Genome Sequencing Center for Infectious Disease"/>
            <person name="Wu L."/>
            <person name="Ma J."/>
        </authorList>
    </citation>
    <scope>NUCLEOTIDE SEQUENCE [LARGE SCALE GENOMIC DNA]</scope>
    <source>
        <strain evidence="3">JCM 11756</strain>
    </source>
</reference>
<accession>A0ABP4JUK0</accession>
<evidence type="ECO:0000313" key="2">
    <source>
        <dbReference type="EMBL" id="GAA1430590.1"/>
    </source>
</evidence>
<evidence type="ECO:0000256" key="1">
    <source>
        <dbReference type="SAM" id="MobiDB-lite"/>
    </source>
</evidence>
<organism evidence="2 3">
    <name type="scientific">Streptomyces thermospinosisporus</name>
    <dbReference type="NCBI Taxonomy" id="161482"/>
    <lineage>
        <taxon>Bacteria</taxon>
        <taxon>Bacillati</taxon>
        <taxon>Actinomycetota</taxon>
        <taxon>Actinomycetes</taxon>
        <taxon>Kitasatosporales</taxon>
        <taxon>Streptomycetaceae</taxon>
        <taxon>Streptomyces</taxon>
    </lineage>
</organism>
<dbReference type="Proteomes" id="UP001500973">
    <property type="component" value="Unassembled WGS sequence"/>
</dbReference>
<feature type="region of interest" description="Disordered" evidence="1">
    <location>
        <begin position="570"/>
        <end position="599"/>
    </location>
</feature>
<feature type="compositionally biased region" description="Basic residues" evidence="1">
    <location>
        <begin position="573"/>
        <end position="586"/>
    </location>
</feature>
<proteinExistence type="predicted"/>
<protein>
    <recommendedName>
        <fullName evidence="4">Transposase</fullName>
    </recommendedName>
</protein>
<comment type="caution">
    <text evidence="2">The sequence shown here is derived from an EMBL/GenBank/DDBJ whole genome shotgun (WGS) entry which is preliminary data.</text>
</comment>
<name>A0ABP4JUK0_9ACTN</name>
<evidence type="ECO:0008006" key="4">
    <source>
        <dbReference type="Google" id="ProtNLM"/>
    </source>
</evidence>
<keyword evidence="3" id="KW-1185">Reference proteome</keyword>
<sequence>MTTSPRLPSDRHERLMDMRAQRSYIDDNAVEAAIEEVDSSGLVALLEEFVHLPRGRRRTLHLRSLLVGLYLCTRDTGGKIVLERVTDILYFRISPRLRELLDIPEYTDDDQGFEAAYAVVRRLFHAMKDAMNPSPLPPNKHLSRSEAHGLAAAADIDDLAERERRLALFTEFVLDASVRPLHSLLTELAEVSLGIDATPVRTFSRGRRTNGPELATDPDAGWYVREGDHRDPDAPVADSMRPSQPPAKKGKPNTSQGTKKTSLRKKYLFGYDAHLIVTRDADHDAVLLDDGTPNPEVLPALVLGVCLDKPGHRPAYNGLKILNRLRERGYKPGFLAGDRAYNNSEPEEWQLPVRAMGYKPVYDYRADQLGKQAGTHGAILVEGRWYCPSMPEPLINATIDLHADRIDRETWIKLIAARRGYRLMPKENADADGYQRMMCPAEAGKAQCPIKPYSMGRGIHLPLIDPEPSPTGPLKVCRQRTITVSPEAGAKQWQALDYGSPEWQKVYFRLRNSVEGYNGYAKNPLAEGIESAGSRRIRGIAAQTILLAFQLAHANRRKIKKWLDTLSLGGERPRRRTHHRRPKKGPRTWTPTGHLVPAA</sequence>
<dbReference type="EMBL" id="BAAAIZ010000078">
    <property type="protein sequence ID" value="GAA1430590.1"/>
    <property type="molecule type" value="Genomic_DNA"/>
</dbReference>
<feature type="region of interest" description="Disordered" evidence="1">
    <location>
        <begin position="202"/>
        <end position="261"/>
    </location>
</feature>
<evidence type="ECO:0000313" key="3">
    <source>
        <dbReference type="Proteomes" id="UP001500973"/>
    </source>
</evidence>
<gene>
    <name evidence="2" type="ORF">GCM10009601_48200</name>
</gene>